<dbReference type="Proteomes" id="UP001385809">
    <property type="component" value="Unassembled WGS sequence"/>
</dbReference>
<evidence type="ECO:0000313" key="2">
    <source>
        <dbReference type="EMBL" id="MEJ2871793.1"/>
    </source>
</evidence>
<dbReference type="EMBL" id="JBBEGN010000028">
    <property type="protein sequence ID" value="MEJ2871793.1"/>
    <property type="molecule type" value="Genomic_DNA"/>
</dbReference>
<evidence type="ECO:0000256" key="1">
    <source>
        <dbReference type="SAM" id="MobiDB-lite"/>
    </source>
</evidence>
<evidence type="ECO:0000313" key="3">
    <source>
        <dbReference type="Proteomes" id="UP001385809"/>
    </source>
</evidence>
<feature type="region of interest" description="Disordered" evidence="1">
    <location>
        <begin position="72"/>
        <end position="91"/>
    </location>
</feature>
<protein>
    <submittedName>
        <fullName evidence="2">Uncharacterized protein</fullName>
    </submittedName>
</protein>
<name>A0ABU8MZF7_9PSEU</name>
<keyword evidence="3" id="KW-1185">Reference proteome</keyword>
<proteinExistence type="predicted"/>
<sequence length="298" mass="32786">MAGREKRYTKTVSFFRLVALPGGNPAQQRDWSKLLEDASEETLAKAAKNSEVDGDVVAYDKKNRLVLSRDRGNAPRQRNLQNREKRAMRTQGSSWNPIEESFITFLDAGNVFAFARSSAIGPPARLVAEWINASGITSGIAWGVEPLIDPERYERLRQENGVTMVDVVARPALAPENASNSLIQAIASLRSLGDVKIEIRATVSHGRKNRPQQQALRDQALEVLGAISEDDSFIEGARVKKIGESDPIDLIEHHMTSKGEITIELGAQDRSMTDDIVFRASDGIIADNLQSVLRIIGA</sequence>
<gene>
    <name evidence="2" type="ORF">WCD74_28825</name>
</gene>
<dbReference type="RefSeq" id="WP_337698368.1">
    <property type="nucleotide sequence ID" value="NZ_JBBEGN010000028.1"/>
</dbReference>
<reference evidence="2 3" key="1">
    <citation type="submission" date="2024-03" db="EMBL/GenBank/DDBJ databases">
        <title>Actinomycetospora sp. OC33-EN08, a novel actinomycete isolated from wild orchid (Aerides multiflora).</title>
        <authorList>
            <person name="Suriyachadkun C."/>
        </authorList>
    </citation>
    <scope>NUCLEOTIDE SEQUENCE [LARGE SCALE GENOMIC DNA]</scope>
    <source>
        <strain evidence="2 3">OC33-EN08</strain>
    </source>
</reference>
<accession>A0ABU8MZF7</accession>
<organism evidence="2 3">
    <name type="scientific">Actinomycetospora aurantiaca</name>
    <dbReference type="NCBI Taxonomy" id="3129233"/>
    <lineage>
        <taxon>Bacteria</taxon>
        <taxon>Bacillati</taxon>
        <taxon>Actinomycetota</taxon>
        <taxon>Actinomycetes</taxon>
        <taxon>Pseudonocardiales</taxon>
        <taxon>Pseudonocardiaceae</taxon>
        <taxon>Actinomycetospora</taxon>
    </lineage>
</organism>
<comment type="caution">
    <text evidence="2">The sequence shown here is derived from an EMBL/GenBank/DDBJ whole genome shotgun (WGS) entry which is preliminary data.</text>
</comment>